<dbReference type="Proteomes" id="UP000192907">
    <property type="component" value="Unassembled WGS sequence"/>
</dbReference>
<dbReference type="EMBL" id="FWZT01000049">
    <property type="protein sequence ID" value="SMF83788.1"/>
    <property type="molecule type" value="Genomic_DNA"/>
</dbReference>
<protein>
    <recommendedName>
        <fullName evidence="1">VOC domain-containing protein</fullName>
    </recommendedName>
</protein>
<dbReference type="CDD" id="cd07247">
    <property type="entry name" value="SgaA_N_like"/>
    <property type="match status" value="2"/>
</dbReference>
<sequence length="259" mass="29000">MGFRDSYKGGIFSWVDLQTTDIVKVKPFYRAMFGWDLVDEPTDDGFSYTLACLEGRKVAGLAQAGPDVPHSMWQSYINVEKLDNLLEQVPAFGGQILMAPMEVSKHGRMACIKDPGDAVVYLWERKNTIGAEWVNDPNTLCWNELNTRQLSKSKDFYSKLFAWNFKEEKTGSDSYTTIEVDGWMNGGMLDMNDKIPEDVPPHWNIYFNVANLQSSLKTCQEHGGTIVAGPMEVPVGPFAIIADPSGAHFTVIECKEVDP</sequence>
<dbReference type="Pfam" id="PF00903">
    <property type="entry name" value="Glyoxalase"/>
    <property type="match status" value="2"/>
</dbReference>
<evidence type="ECO:0000259" key="1">
    <source>
        <dbReference type="PROSITE" id="PS51819"/>
    </source>
</evidence>
<evidence type="ECO:0000313" key="2">
    <source>
        <dbReference type="EMBL" id="SMF83788.1"/>
    </source>
</evidence>
<dbReference type="PANTHER" id="PTHR33993">
    <property type="entry name" value="GLYOXALASE-RELATED"/>
    <property type="match status" value="1"/>
</dbReference>
<dbReference type="OrthoDB" id="9793039at2"/>
<accession>A0A1Y6CR85</accession>
<dbReference type="Gene3D" id="3.10.180.10">
    <property type="entry name" value="2,3-Dihydroxybiphenyl 1,2-Dioxygenase, domain 1"/>
    <property type="match status" value="2"/>
</dbReference>
<dbReference type="InterPro" id="IPR029068">
    <property type="entry name" value="Glyas_Bleomycin-R_OHBP_Dase"/>
</dbReference>
<gene>
    <name evidence="2" type="ORF">SAMN06296036_14912</name>
</gene>
<organism evidence="2 3">
    <name type="scientific">Pseudobacteriovorax antillogorgiicola</name>
    <dbReference type="NCBI Taxonomy" id="1513793"/>
    <lineage>
        <taxon>Bacteria</taxon>
        <taxon>Pseudomonadati</taxon>
        <taxon>Bdellovibrionota</taxon>
        <taxon>Oligoflexia</taxon>
        <taxon>Oligoflexales</taxon>
        <taxon>Pseudobacteriovoracaceae</taxon>
        <taxon>Pseudobacteriovorax</taxon>
    </lineage>
</organism>
<dbReference type="PROSITE" id="PS51819">
    <property type="entry name" value="VOC"/>
    <property type="match status" value="2"/>
</dbReference>
<dbReference type="PANTHER" id="PTHR33993:SF14">
    <property type="entry name" value="GB|AAF24581.1"/>
    <property type="match status" value="1"/>
</dbReference>
<dbReference type="InterPro" id="IPR037523">
    <property type="entry name" value="VOC_core"/>
</dbReference>
<keyword evidence="3" id="KW-1185">Reference proteome</keyword>
<reference evidence="3" key="1">
    <citation type="submission" date="2017-04" db="EMBL/GenBank/DDBJ databases">
        <authorList>
            <person name="Varghese N."/>
            <person name="Submissions S."/>
        </authorList>
    </citation>
    <scope>NUCLEOTIDE SEQUENCE [LARGE SCALE GENOMIC DNA]</scope>
    <source>
        <strain evidence="3">RKEM611</strain>
    </source>
</reference>
<evidence type="ECO:0000313" key="3">
    <source>
        <dbReference type="Proteomes" id="UP000192907"/>
    </source>
</evidence>
<feature type="domain" description="VOC" evidence="1">
    <location>
        <begin position="139"/>
        <end position="254"/>
    </location>
</feature>
<name>A0A1Y6CR85_9BACT</name>
<dbReference type="InterPro" id="IPR052164">
    <property type="entry name" value="Anthracycline_SecMetBiosynth"/>
</dbReference>
<proteinExistence type="predicted"/>
<feature type="domain" description="VOC" evidence="1">
    <location>
        <begin position="11"/>
        <end position="125"/>
    </location>
</feature>
<dbReference type="InterPro" id="IPR004360">
    <property type="entry name" value="Glyas_Fos-R_dOase_dom"/>
</dbReference>
<dbReference type="SUPFAM" id="SSF54593">
    <property type="entry name" value="Glyoxalase/Bleomycin resistance protein/Dihydroxybiphenyl dioxygenase"/>
    <property type="match status" value="2"/>
</dbReference>
<dbReference type="AlphaFoldDB" id="A0A1Y6CR85"/>
<dbReference type="STRING" id="1513793.SAMN06296036_14912"/>
<dbReference type="RefSeq" id="WP_132326386.1">
    <property type="nucleotide sequence ID" value="NZ_FWZT01000049.1"/>
</dbReference>